<dbReference type="OrthoDB" id="7474049at2759"/>
<keyword evidence="2" id="KW-0695">RNA-directed DNA polymerase</keyword>
<proteinExistence type="predicted"/>
<feature type="domain" description="Endonuclease/exonuclease/phosphatase" evidence="1">
    <location>
        <begin position="151"/>
        <end position="236"/>
    </location>
</feature>
<evidence type="ECO:0000313" key="2">
    <source>
        <dbReference type="EMBL" id="GFT56896.1"/>
    </source>
</evidence>
<dbReference type="Gene3D" id="3.60.10.10">
    <property type="entry name" value="Endonuclease/exonuclease/phosphatase"/>
    <property type="match status" value="1"/>
</dbReference>
<dbReference type="InterPro" id="IPR005135">
    <property type="entry name" value="Endo/exonuclease/phosphatase"/>
</dbReference>
<reference evidence="2" key="1">
    <citation type="submission" date="2020-08" db="EMBL/GenBank/DDBJ databases">
        <title>Multicomponent nature underlies the extraordinary mechanical properties of spider dragline silk.</title>
        <authorList>
            <person name="Kono N."/>
            <person name="Nakamura H."/>
            <person name="Mori M."/>
            <person name="Yoshida Y."/>
            <person name="Ohtoshi R."/>
            <person name="Malay A.D."/>
            <person name="Moran D.A.P."/>
            <person name="Tomita M."/>
            <person name="Numata K."/>
            <person name="Arakawa K."/>
        </authorList>
    </citation>
    <scope>NUCLEOTIDE SEQUENCE</scope>
</reference>
<dbReference type="EMBL" id="BMAW01018104">
    <property type="protein sequence ID" value="GFT56896.1"/>
    <property type="molecule type" value="Genomic_DNA"/>
</dbReference>
<keyword evidence="3" id="KW-1185">Reference proteome</keyword>
<dbReference type="AlphaFoldDB" id="A0A8X6PBY8"/>
<dbReference type="Proteomes" id="UP000887013">
    <property type="component" value="Unassembled WGS sequence"/>
</dbReference>
<keyword evidence="2" id="KW-0808">Transferase</keyword>
<organism evidence="2 3">
    <name type="scientific">Nephila pilipes</name>
    <name type="common">Giant wood spider</name>
    <name type="synonym">Nephila maculata</name>
    <dbReference type="NCBI Taxonomy" id="299642"/>
    <lineage>
        <taxon>Eukaryota</taxon>
        <taxon>Metazoa</taxon>
        <taxon>Ecdysozoa</taxon>
        <taxon>Arthropoda</taxon>
        <taxon>Chelicerata</taxon>
        <taxon>Arachnida</taxon>
        <taxon>Araneae</taxon>
        <taxon>Araneomorphae</taxon>
        <taxon>Entelegynae</taxon>
        <taxon>Araneoidea</taxon>
        <taxon>Nephilidae</taxon>
        <taxon>Nephila</taxon>
    </lineage>
</organism>
<dbReference type="InterPro" id="IPR036691">
    <property type="entry name" value="Endo/exonu/phosph_ase_sf"/>
</dbReference>
<sequence>MEITERKMSPKFPLLGGAVGFGIEATCSVTCPESKNNYSSELYTIQEEVRSKFKVLKHEELRIENERYKDLINTWGLLDANYPQQFQLQSRRKKSTPIKTTIAKKQKISDPVETECTNKFTHLLIDEPPEEIEIVDSENEDVTPPSKFFRNRESCIAVVDYNAKHNTWNRGRNNAAGNKTFQFTQINGLELITPNEPTRMPQRSCERPTTIDFGISKELTITAIIVKNELSSDHHSLIFNLNTSNFIQPKNSFYKFINWEKFQNILHSTINGNPIINDIEDLENSAINFTKLLQNTINQSCISKTIPHAPIPMPAPIRMLLQTKNKLRKRWQSTRDPNIKKRS</sequence>
<comment type="caution">
    <text evidence="2">The sequence shown here is derived from an EMBL/GenBank/DDBJ whole genome shotgun (WGS) entry which is preliminary data.</text>
</comment>
<keyword evidence="2" id="KW-0548">Nucleotidyltransferase</keyword>
<dbReference type="Pfam" id="PF14529">
    <property type="entry name" value="Exo_endo_phos_2"/>
    <property type="match status" value="1"/>
</dbReference>
<accession>A0A8X6PBY8</accession>
<evidence type="ECO:0000259" key="1">
    <source>
        <dbReference type="Pfam" id="PF14529"/>
    </source>
</evidence>
<dbReference type="GO" id="GO:0003964">
    <property type="term" value="F:RNA-directed DNA polymerase activity"/>
    <property type="evidence" value="ECO:0007669"/>
    <property type="project" value="UniProtKB-KW"/>
</dbReference>
<evidence type="ECO:0000313" key="3">
    <source>
        <dbReference type="Proteomes" id="UP000887013"/>
    </source>
</evidence>
<gene>
    <name evidence="2" type="primary">X-elementORF2_138</name>
    <name evidence="2" type="ORF">NPIL_51131</name>
</gene>
<protein>
    <submittedName>
        <fullName evidence="2">Putative RNA-directed DNA polymerase from transposon X-element</fullName>
    </submittedName>
</protein>
<name>A0A8X6PBY8_NEPPI</name>
<dbReference type="SUPFAM" id="SSF56219">
    <property type="entry name" value="DNase I-like"/>
    <property type="match status" value="1"/>
</dbReference>